<dbReference type="EMBL" id="ASSJ01000008">
    <property type="protein sequence ID" value="ERN42756.1"/>
    <property type="molecule type" value="Genomic_DNA"/>
</dbReference>
<protein>
    <submittedName>
        <fullName evidence="1">Uncharacterized protein</fullName>
    </submittedName>
</protein>
<dbReference type="Proteomes" id="UP000016960">
    <property type="component" value="Unassembled WGS sequence"/>
</dbReference>
<keyword evidence="2" id="KW-1185">Reference proteome</keyword>
<gene>
    <name evidence="1" type="ORF">KR51_00006040</name>
</gene>
<name>U5DM50_9CHRO</name>
<evidence type="ECO:0000313" key="1">
    <source>
        <dbReference type="EMBL" id="ERN42756.1"/>
    </source>
</evidence>
<dbReference type="AlphaFoldDB" id="U5DM50"/>
<accession>U5DM50</accession>
<proteinExistence type="predicted"/>
<dbReference type="InParanoid" id="U5DM50"/>
<sequence>MLSFSADGYASEPYDIRRYVLGGKIGTYALSLALEQQAKLAERLEWHALGLLVEEN</sequence>
<organism evidence="1 2">
    <name type="scientific">Rubidibacter lacunae KORDI 51-2</name>
    <dbReference type="NCBI Taxonomy" id="582515"/>
    <lineage>
        <taxon>Bacteria</taxon>
        <taxon>Bacillati</taxon>
        <taxon>Cyanobacteriota</taxon>
        <taxon>Cyanophyceae</taxon>
        <taxon>Oscillatoriophycideae</taxon>
        <taxon>Chroococcales</taxon>
        <taxon>Aphanothecaceae</taxon>
        <taxon>Rubidibacter</taxon>
    </lineage>
</organism>
<reference evidence="1 2" key="1">
    <citation type="submission" date="2013-05" db="EMBL/GenBank/DDBJ databases">
        <title>Draft genome sequence of Rubidibacter lacunae KORDI 51-2.</title>
        <authorList>
            <person name="Choi D.H."/>
            <person name="Noh J.H."/>
            <person name="Kwon K.-K."/>
            <person name="Lee J.-H."/>
            <person name="Ryu J.-Y."/>
        </authorList>
    </citation>
    <scope>NUCLEOTIDE SEQUENCE [LARGE SCALE GENOMIC DNA]</scope>
    <source>
        <strain evidence="1 2">KORDI 51-2</strain>
    </source>
</reference>
<comment type="caution">
    <text evidence="1">The sequence shown here is derived from an EMBL/GenBank/DDBJ whole genome shotgun (WGS) entry which is preliminary data.</text>
</comment>
<evidence type="ECO:0000313" key="2">
    <source>
        <dbReference type="Proteomes" id="UP000016960"/>
    </source>
</evidence>
<dbReference type="RefSeq" id="WP_022604569.1">
    <property type="nucleotide sequence ID" value="NZ_ASSJ01000008.1"/>
</dbReference>